<feature type="region of interest" description="Disordered" evidence="1">
    <location>
        <begin position="125"/>
        <end position="157"/>
    </location>
</feature>
<evidence type="ECO:0000313" key="2">
    <source>
        <dbReference type="EMBL" id="VFU48163.1"/>
    </source>
</evidence>
<dbReference type="EMBL" id="CAADRP010001686">
    <property type="protein sequence ID" value="VFU48163.1"/>
    <property type="molecule type" value="Genomic_DNA"/>
</dbReference>
<evidence type="ECO:0000256" key="1">
    <source>
        <dbReference type="SAM" id="MobiDB-lite"/>
    </source>
</evidence>
<organism evidence="2">
    <name type="scientific">Salix viminalis</name>
    <name type="common">Common osier</name>
    <name type="synonym">Basket willow</name>
    <dbReference type="NCBI Taxonomy" id="40686"/>
    <lineage>
        <taxon>Eukaryota</taxon>
        <taxon>Viridiplantae</taxon>
        <taxon>Streptophyta</taxon>
        <taxon>Embryophyta</taxon>
        <taxon>Tracheophyta</taxon>
        <taxon>Spermatophyta</taxon>
        <taxon>Magnoliopsida</taxon>
        <taxon>eudicotyledons</taxon>
        <taxon>Gunneridae</taxon>
        <taxon>Pentapetalae</taxon>
        <taxon>rosids</taxon>
        <taxon>fabids</taxon>
        <taxon>Malpighiales</taxon>
        <taxon>Salicaceae</taxon>
        <taxon>Saliceae</taxon>
        <taxon>Salix</taxon>
    </lineage>
</organism>
<protein>
    <submittedName>
        <fullName evidence="2">Uncharacterized protein</fullName>
    </submittedName>
</protein>
<name>A0A6N2M663_SALVM</name>
<gene>
    <name evidence="2" type="ORF">SVIM_LOCUS313622</name>
</gene>
<reference evidence="2" key="1">
    <citation type="submission" date="2019-03" db="EMBL/GenBank/DDBJ databases">
        <authorList>
            <person name="Mank J."/>
            <person name="Almeida P."/>
        </authorList>
    </citation>
    <scope>NUCLEOTIDE SEQUENCE</scope>
    <source>
        <strain evidence="2">78183</strain>
    </source>
</reference>
<dbReference type="AlphaFoldDB" id="A0A6N2M663"/>
<feature type="compositionally biased region" description="Polar residues" evidence="1">
    <location>
        <begin position="125"/>
        <end position="135"/>
    </location>
</feature>
<sequence>MSTNSLYHVKQASPFPGIPMIEYAEHEQFLLHSSSQSARLFNLSTQAALEVSGRMRFLTQPPDPSLADHCSAYLGSNPGKQAHSNELGLKKNCGEPFRLILTEKSPVPGSSADLHDVRNRSIPNFRSSPSFIPESNSRRKNQITNRNHNLQRPNEVNSETKILRRSCRLVKDDSKWIYEQFLDRALLLTFFQAQTHVRPSHGRIRHLHTRQLDEPFPAVTRGHIRFPDATF</sequence>
<accession>A0A6N2M663</accession>
<feature type="compositionally biased region" description="Polar residues" evidence="1">
    <location>
        <begin position="142"/>
        <end position="157"/>
    </location>
</feature>
<proteinExistence type="predicted"/>